<protein>
    <recommendedName>
        <fullName evidence="1">Knr4/Smi1-like domain-containing protein</fullName>
    </recommendedName>
</protein>
<sequence>MKFMNFIDFGKISLDIEGSSHEQIHLVETELGFKIPLALKEYLLVMGEKTNFYEYWDEHGTKELVKLKLWIYEWIDKYRSEGIGLSELKTILPFFNFQDTFFYVPIEEGNENPPVYAFDINDTPTIRKLNDSFTDFVLERYNKILKNPDRSDLHNPNLSV</sequence>
<organism evidence="2">
    <name type="scientific">Flavobacterium columnare</name>
    <dbReference type="NCBI Taxonomy" id="996"/>
    <lineage>
        <taxon>Bacteria</taxon>
        <taxon>Pseudomonadati</taxon>
        <taxon>Bacteroidota</taxon>
        <taxon>Flavobacteriia</taxon>
        <taxon>Flavobacteriales</taxon>
        <taxon>Flavobacteriaceae</taxon>
        <taxon>Flavobacterium</taxon>
    </lineage>
</organism>
<dbReference type="InterPro" id="IPR037883">
    <property type="entry name" value="Knr4/Smi1-like_sf"/>
</dbReference>
<feature type="domain" description="Knr4/Smi1-like" evidence="1">
    <location>
        <begin position="18"/>
        <end position="139"/>
    </location>
</feature>
<dbReference type="SMART" id="SM00860">
    <property type="entry name" value="SMI1_KNR4"/>
    <property type="match status" value="1"/>
</dbReference>
<reference evidence="2" key="1">
    <citation type="submission" date="2018-12" db="EMBL/GenBank/DDBJ databases">
        <title>Draft genome sequence of Flaovobacterium columnare BGFS27 isolated from channel catfish in Alabama.</title>
        <authorList>
            <person name="Cai W."/>
            <person name="Arias C."/>
        </authorList>
    </citation>
    <scope>NUCLEOTIDE SEQUENCE [LARGE SCALE GENOMIC DNA]</scope>
    <source>
        <strain evidence="2">BGFS27</strain>
    </source>
</reference>
<dbReference type="InterPro" id="IPR018958">
    <property type="entry name" value="Knr4/Smi1-like_dom"/>
</dbReference>
<dbReference type="Gene3D" id="3.40.1580.10">
    <property type="entry name" value="SMI1/KNR4-like"/>
    <property type="match status" value="1"/>
</dbReference>
<dbReference type="Pfam" id="PF14568">
    <property type="entry name" value="SUKH_6"/>
    <property type="match status" value="1"/>
</dbReference>
<dbReference type="SUPFAM" id="SSF160631">
    <property type="entry name" value="SMI1/KNR4-like"/>
    <property type="match status" value="1"/>
</dbReference>
<gene>
    <name evidence="2" type="ORF">EJB19_02520</name>
</gene>
<accession>A0AA94F3G4</accession>
<evidence type="ECO:0000313" key="2">
    <source>
        <dbReference type="EMBL" id="RVU89028.1"/>
    </source>
</evidence>
<dbReference type="AlphaFoldDB" id="A0AA94F3G4"/>
<proteinExistence type="predicted"/>
<comment type="caution">
    <text evidence="2">The sequence shown here is derived from an EMBL/GenBank/DDBJ whole genome shotgun (WGS) entry which is preliminary data.</text>
</comment>
<name>A0AA94F3G4_9FLAO</name>
<evidence type="ECO:0000259" key="1">
    <source>
        <dbReference type="SMART" id="SM00860"/>
    </source>
</evidence>
<dbReference type="EMBL" id="RWGX01000003">
    <property type="protein sequence ID" value="RVU89028.1"/>
    <property type="molecule type" value="Genomic_DNA"/>
</dbReference>